<name>A0A504J164_9FLAO</name>
<keyword evidence="3" id="KW-1185">Reference proteome</keyword>
<sequence length="465" mass="53767">MKKIFISILSLGIVFSCGKTEKKNTAEKADLVKEEVKETETETILSVSDAMMENAVIYEANIRQYSEEGSFNAFTKDIPVLKQLGVKILWIMPIYPISTTKSKGSLGSYYAISDYSKVNPEFGTIEDFRNLVKTAHDHGIYVILDWVANHTGWDHHWIKEHPEYYTKDKKGNITHTVDTDWTDVADLNYDSKEMREEMKKHMMYWVKEEGIDGFRCDVAGMVPIDFWKTTTEELNKIKPVFMLAESWEPELLANGFDMGYAWDTHHKMNDIAKGKANVIDWDKRMKQIDSLYTKEDILMNFTSNHDENSWNGTVKERMGNASEMFAALSYVAPGMPLIYSGQEYDMDKRLLFFEKDTILKNKGKFFTLYEKLGKLKNSNPALHGGKKAASYHKISTSEDDKVLAFRREKDNHQVIFLANMTKETLKFTIEYEGVFQDYLSGESVGIIPNEKLQFSPWQYRILIKK</sequence>
<gene>
    <name evidence="2" type="ORF">FHK87_22470</name>
</gene>
<dbReference type="SUPFAM" id="SSF51011">
    <property type="entry name" value="Glycosyl hydrolase domain"/>
    <property type="match status" value="1"/>
</dbReference>
<dbReference type="GO" id="GO:0016829">
    <property type="term" value="F:lyase activity"/>
    <property type="evidence" value="ECO:0007669"/>
    <property type="project" value="UniProtKB-KW"/>
</dbReference>
<evidence type="ECO:0000313" key="2">
    <source>
        <dbReference type="EMBL" id="TPN82192.1"/>
    </source>
</evidence>
<accession>A0A504J164</accession>
<dbReference type="PANTHER" id="PTHR47786">
    <property type="entry name" value="ALPHA-1,4-GLUCAN:MALTOSE-1-PHOSPHATE MALTOSYLTRANSFERASE"/>
    <property type="match status" value="1"/>
</dbReference>
<protein>
    <submittedName>
        <fullName evidence="2">Alpha-amlyase</fullName>
    </submittedName>
</protein>
<dbReference type="Gene3D" id="3.20.20.80">
    <property type="entry name" value="Glycosidases"/>
    <property type="match status" value="1"/>
</dbReference>
<dbReference type="GO" id="GO:0005975">
    <property type="term" value="P:carbohydrate metabolic process"/>
    <property type="evidence" value="ECO:0007669"/>
    <property type="project" value="InterPro"/>
</dbReference>
<evidence type="ECO:0000259" key="1">
    <source>
        <dbReference type="SMART" id="SM00642"/>
    </source>
</evidence>
<comment type="caution">
    <text evidence="2">The sequence shown here is derived from an EMBL/GenBank/DDBJ whole genome shotgun (WGS) entry which is preliminary data.</text>
</comment>
<dbReference type="SMART" id="SM00642">
    <property type="entry name" value="Aamy"/>
    <property type="match status" value="1"/>
</dbReference>
<dbReference type="OrthoDB" id="9805159at2"/>
<dbReference type="Gene3D" id="2.60.40.1180">
    <property type="entry name" value="Golgi alpha-mannosidase II"/>
    <property type="match status" value="1"/>
</dbReference>
<dbReference type="CDD" id="cd11313">
    <property type="entry name" value="AmyAc_arch_bac_AmyA"/>
    <property type="match status" value="1"/>
</dbReference>
<feature type="domain" description="Glycosyl hydrolase family 13 catalytic" evidence="1">
    <location>
        <begin position="46"/>
        <end position="376"/>
    </location>
</feature>
<dbReference type="SUPFAM" id="SSF51445">
    <property type="entry name" value="(Trans)glycosidases"/>
    <property type="match status" value="1"/>
</dbReference>
<dbReference type="InterPro" id="IPR006047">
    <property type="entry name" value="GH13_cat_dom"/>
</dbReference>
<dbReference type="Proteomes" id="UP000315540">
    <property type="component" value="Unassembled WGS sequence"/>
</dbReference>
<dbReference type="PANTHER" id="PTHR47786:SF2">
    <property type="entry name" value="GLYCOSYL HYDROLASE FAMILY 13 CATALYTIC DOMAIN-CONTAINING PROTEIN"/>
    <property type="match status" value="1"/>
</dbReference>
<dbReference type="Pfam" id="PF00128">
    <property type="entry name" value="Alpha-amylase"/>
    <property type="match status" value="2"/>
</dbReference>
<keyword evidence="2" id="KW-0456">Lyase</keyword>
<evidence type="ECO:0000313" key="3">
    <source>
        <dbReference type="Proteomes" id="UP000315540"/>
    </source>
</evidence>
<reference evidence="2 3" key="1">
    <citation type="submission" date="2019-06" db="EMBL/GenBank/DDBJ databases">
        <authorList>
            <person name="Meng X."/>
        </authorList>
    </citation>
    <scope>NUCLEOTIDE SEQUENCE [LARGE SCALE GENOMIC DNA]</scope>
    <source>
        <strain evidence="2 3">M625</strain>
    </source>
</reference>
<proteinExistence type="predicted"/>
<organism evidence="2 3">
    <name type="scientific">Aquimarina algicola</name>
    <dbReference type="NCBI Taxonomy" id="2589995"/>
    <lineage>
        <taxon>Bacteria</taxon>
        <taxon>Pseudomonadati</taxon>
        <taxon>Bacteroidota</taxon>
        <taxon>Flavobacteriia</taxon>
        <taxon>Flavobacteriales</taxon>
        <taxon>Flavobacteriaceae</taxon>
        <taxon>Aquimarina</taxon>
    </lineage>
</organism>
<dbReference type="InterPro" id="IPR017853">
    <property type="entry name" value="GH"/>
</dbReference>
<dbReference type="EMBL" id="VFWZ01000009">
    <property type="protein sequence ID" value="TPN82192.1"/>
    <property type="molecule type" value="Genomic_DNA"/>
</dbReference>
<dbReference type="InterPro" id="IPR013780">
    <property type="entry name" value="Glyco_hydro_b"/>
</dbReference>
<dbReference type="AlphaFoldDB" id="A0A504J164"/>
<dbReference type="PROSITE" id="PS51257">
    <property type="entry name" value="PROKAR_LIPOPROTEIN"/>
    <property type="match status" value="1"/>
</dbReference>
<dbReference type="RefSeq" id="WP_140597040.1">
    <property type="nucleotide sequence ID" value="NZ_VFWZ01000009.1"/>
</dbReference>